<reference evidence="2" key="1">
    <citation type="submission" date="2023-12" db="EMBL/GenBank/DDBJ databases">
        <authorList>
            <person name="Brown T."/>
        </authorList>
    </citation>
    <scope>NUCLEOTIDE SEQUENCE</scope>
</reference>
<accession>A0ABP0AET5</accession>
<proteinExistence type="predicted"/>
<sequence length="134" mass="14809">MFLKHLAYEGSRPHLPTEQMPEVIQHSFPWGLLPPHLHTDFSSSSTLAFPRDPIFSGVPWCQHNLWGQGTTVALLLGPKDESGSLLLLPSTHPPGERLSSKQERLQALITATVRSSLQSPPPERIALGHVSPQR</sequence>
<evidence type="ECO:0000256" key="1">
    <source>
        <dbReference type="SAM" id="MobiDB-lite"/>
    </source>
</evidence>
<dbReference type="Proteomes" id="UP001314169">
    <property type="component" value="Chromosome 9"/>
</dbReference>
<protein>
    <submittedName>
        <fullName evidence="2">Uncharacterized protein</fullName>
    </submittedName>
</protein>
<organism evidence="2 3">
    <name type="scientific">Pipistrellus nathusii</name>
    <name type="common">Nathusius' pipistrelle</name>
    <dbReference type="NCBI Taxonomy" id="59473"/>
    <lineage>
        <taxon>Eukaryota</taxon>
        <taxon>Metazoa</taxon>
        <taxon>Chordata</taxon>
        <taxon>Craniata</taxon>
        <taxon>Vertebrata</taxon>
        <taxon>Euteleostomi</taxon>
        <taxon>Mammalia</taxon>
        <taxon>Eutheria</taxon>
        <taxon>Laurasiatheria</taxon>
        <taxon>Chiroptera</taxon>
        <taxon>Yangochiroptera</taxon>
        <taxon>Vespertilionidae</taxon>
        <taxon>Pipistrellus</taxon>
    </lineage>
</organism>
<feature type="region of interest" description="Disordered" evidence="1">
    <location>
        <begin position="112"/>
        <end position="134"/>
    </location>
</feature>
<dbReference type="EMBL" id="OY882866">
    <property type="protein sequence ID" value="CAK6448754.1"/>
    <property type="molecule type" value="Genomic_DNA"/>
</dbReference>
<gene>
    <name evidence="2" type="ORF">MPIPNATIZW_LOCUS17060</name>
</gene>
<evidence type="ECO:0000313" key="2">
    <source>
        <dbReference type="EMBL" id="CAK6448754.1"/>
    </source>
</evidence>
<name>A0ABP0AET5_PIPNA</name>
<evidence type="ECO:0000313" key="3">
    <source>
        <dbReference type="Proteomes" id="UP001314169"/>
    </source>
</evidence>
<keyword evidence="3" id="KW-1185">Reference proteome</keyword>